<dbReference type="STRING" id="52.CMC5_059280"/>
<dbReference type="AlphaFoldDB" id="A0A0K1EM43"/>
<dbReference type="InterPro" id="IPR013783">
    <property type="entry name" value="Ig-like_fold"/>
</dbReference>
<keyword evidence="6 10" id="KW-0328">Glycosyltransferase</keyword>
<dbReference type="Gene3D" id="2.60.40.10">
    <property type="entry name" value="Immunoglobulins"/>
    <property type="match status" value="2"/>
</dbReference>
<dbReference type="Pfam" id="PF02806">
    <property type="entry name" value="Alpha-amylase_C"/>
    <property type="match status" value="1"/>
</dbReference>
<keyword evidence="8 10" id="KW-0320">Glycogen biosynthesis</keyword>
<dbReference type="InterPro" id="IPR014756">
    <property type="entry name" value="Ig_E-set"/>
</dbReference>
<dbReference type="UniPathway" id="UPA00164"/>
<proteinExistence type="inferred from homology"/>
<dbReference type="CDD" id="cd02855">
    <property type="entry name" value="E_set_GBE_prok_N"/>
    <property type="match status" value="1"/>
</dbReference>
<evidence type="ECO:0000313" key="15">
    <source>
        <dbReference type="Proteomes" id="UP000067626"/>
    </source>
</evidence>
<dbReference type="InterPro" id="IPR006048">
    <property type="entry name" value="A-amylase/branching_C"/>
</dbReference>
<dbReference type="GO" id="GO:0005978">
    <property type="term" value="P:glycogen biosynthetic process"/>
    <property type="evidence" value="ECO:0007669"/>
    <property type="project" value="UniProtKB-UniRule"/>
</dbReference>
<feature type="compositionally biased region" description="Basic and acidic residues" evidence="12">
    <location>
        <begin position="797"/>
        <end position="810"/>
    </location>
</feature>
<comment type="subunit">
    <text evidence="10">Monomer.</text>
</comment>
<evidence type="ECO:0000256" key="4">
    <source>
        <dbReference type="ARBA" id="ARBA00009000"/>
    </source>
</evidence>
<dbReference type="InterPro" id="IPR017853">
    <property type="entry name" value="GH"/>
</dbReference>
<dbReference type="SUPFAM" id="SSF51011">
    <property type="entry name" value="Glycosyl hydrolase domain"/>
    <property type="match status" value="1"/>
</dbReference>
<dbReference type="InterPro" id="IPR006047">
    <property type="entry name" value="GH13_cat_dom"/>
</dbReference>
<dbReference type="InterPro" id="IPR054169">
    <property type="entry name" value="GlgB_N"/>
</dbReference>
<dbReference type="GO" id="GO:0005829">
    <property type="term" value="C:cytosol"/>
    <property type="evidence" value="ECO:0007669"/>
    <property type="project" value="TreeGrafter"/>
</dbReference>
<evidence type="ECO:0000256" key="12">
    <source>
        <dbReference type="SAM" id="MobiDB-lite"/>
    </source>
</evidence>
<dbReference type="FunFam" id="3.20.20.80:FF:000003">
    <property type="entry name" value="1,4-alpha-glucan branching enzyme GlgB"/>
    <property type="match status" value="1"/>
</dbReference>
<protein>
    <recommendedName>
        <fullName evidence="10">1,4-alpha-glucan branching enzyme GlgB</fullName>
        <ecNumber evidence="10">2.4.1.18</ecNumber>
    </recommendedName>
    <alternativeName>
        <fullName evidence="10">1,4-alpha-D-glucan:1,4-alpha-D-glucan 6-glucosyl-transferase</fullName>
    </alternativeName>
    <alternativeName>
        <fullName evidence="10">Alpha-(1-&gt;4)-glucan branching enzyme</fullName>
    </alternativeName>
    <alternativeName>
        <fullName evidence="10">Glycogen branching enzyme</fullName>
        <shortName evidence="10">BE</shortName>
    </alternativeName>
</protein>
<dbReference type="Pfam" id="PF02922">
    <property type="entry name" value="CBM_48"/>
    <property type="match status" value="1"/>
</dbReference>
<dbReference type="GO" id="GO:0004553">
    <property type="term" value="F:hydrolase activity, hydrolyzing O-glycosyl compounds"/>
    <property type="evidence" value="ECO:0007669"/>
    <property type="project" value="InterPro"/>
</dbReference>
<feature type="active site" description="Proton donor" evidence="10 11">
    <location>
        <position position="476"/>
    </location>
</feature>
<keyword evidence="15" id="KW-1185">Reference proteome</keyword>
<dbReference type="SUPFAM" id="SSF81296">
    <property type="entry name" value="E set domains"/>
    <property type="match status" value="2"/>
</dbReference>
<accession>A0A0K1EM43</accession>
<dbReference type="InterPro" id="IPR004193">
    <property type="entry name" value="Glyco_hydro_13_N"/>
</dbReference>
<evidence type="ECO:0000256" key="2">
    <source>
        <dbReference type="ARBA" id="ARBA00002953"/>
    </source>
</evidence>
<dbReference type="Gene3D" id="3.20.20.80">
    <property type="entry name" value="Glycosidases"/>
    <property type="match status" value="1"/>
</dbReference>
<dbReference type="InterPro" id="IPR037439">
    <property type="entry name" value="Branching_enzy"/>
</dbReference>
<dbReference type="Gene3D" id="2.60.40.1180">
    <property type="entry name" value="Golgi alpha-mannosidase II"/>
    <property type="match status" value="1"/>
</dbReference>
<dbReference type="PIRSF" id="PIRSF000463">
    <property type="entry name" value="GlgB"/>
    <property type="match status" value="1"/>
</dbReference>
<evidence type="ECO:0000256" key="3">
    <source>
        <dbReference type="ARBA" id="ARBA00004964"/>
    </source>
</evidence>
<dbReference type="EC" id="2.4.1.18" evidence="10"/>
<evidence type="ECO:0000256" key="9">
    <source>
        <dbReference type="ARBA" id="ARBA00023277"/>
    </source>
</evidence>
<gene>
    <name evidence="10 14" type="primary">glgB</name>
    <name evidence="14" type="ORF">CMC5_059280</name>
</gene>
<dbReference type="KEGG" id="ccro:CMC5_059280"/>
<evidence type="ECO:0000256" key="11">
    <source>
        <dbReference type="PIRSR" id="PIRSR000463-1"/>
    </source>
</evidence>
<evidence type="ECO:0000256" key="6">
    <source>
        <dbReference type="ARBA" id="ARBA00022676"/>
    </source>
</evidence>
<evidence type="ECO:0000259" key="13">
    <source>
        <dbReference type="SMART" id="SM00642"/>
    </source>
</evidence>
<feature type="region of interest" description="Disordered" evidence="12">
    <location>
        <begin position="769"/>
        <end position="824"/>
    </location>
</feature>
<comment type="function">
    <text evidence="2 10">Catalyzes the formation of the alpha-1,6-glucosidic linkages in glycogen by scission of a 1,4-alpha-linked oligosaccharide from growing alpha-1,4-glucan chains and the subsequent attachment of the oligosaccharide to the alpha-1,6 position.</text>
</comment>
<keyword evidence="7 10" id="KW-0808">Transferase</keyword>
<dbReference type="HAMAP" id="MF_00685">
    <property type="entry name" value="GlgB"/>
    <property type="match status" value="1"/>
</dbReference>
<evidence type="ECO:0000256" key="8">
    <source>
        <dbReference type="ARBA" id="ARBA00023056"/>
    </source>
</evidence>
<dbReference type="GO" id="GO:0003844">
    <property type="term" value="F:1,4-alpha-glucan branching enzyme activity"/>
    <property type="evidence" value="ECO:0007669"/>
    <property type="project" value="UniProtKB-UniRule"/>
</dbReference>
<feature type="compositionally biased region" description="Acidic residues" evidence="12">
    <location>
        <begin position="784"/>
        <end position="795"/>
    </location>
</feature>
<dbReference type="FunFam" id="2.60.40.10:FF:000169">
    <property type="entry name" value="1,4-alpha-glucan branching enzyme GlgB"/>
    <property type="match status" value="1"/>
</dbReference>
<dbReference type="Proteomes" id="UP000067626">
    <property type="component" value="Chromosome"/>
</dbReference>
<feature type="active site" description="Nucleophile" evidence="10 11">
    <location>
        <position position="422"/>
    </location>
</feature>
<dbReference type="Pfam" id="PF00128">
    <property type="entry name" value="Alpha-amylase"/>
    <property type="match status" value="1"/>
</dbReference>
<dbReference type="CDD" id="cd11322">
    <property type="entry name" value="AmyAc_Glg_BE"/>
    <property type="match status" value="1"/>
</dbReference>
<dbReference type="SUPFAM" id="SSF51445">
    <property type="entry name" value="(Trans)glycosidases"/>
    <property type="match status" value="1"/>
</dbReference>
<comment type="similarity">
    <text evidence="4 10">Belongs to the glycosyl hydrolase 13 family. GlgB subfamily.</text>
</comment>
<reference evidence="14 15" key="1">
    <citation type="submission" date="2015-07" db="EMBL/GenBank/DDBJ databases">
        <title>Genome analysis of myxobacterium Chondromyces crocatus Cm c5 reveals a high potential for natural compound synthesis and the genetic basis for the loss of fruiting body formation.</title>
        <authorList>
            <person name="Zaburannyi N."/>
            <person name="Bunk B."/>
            <person name="Maier J."/>
            <person name="Overmann J."/>
            <person name="Mueller R."/>
        </authorList>
    </citation>
    <scope>NUCLEOTIDE SEQUENCE [LARGE SCALE GENOMIC DNA]</scope>
    <source>
        <strain evidence="14 15">Cm c5</strain>
    </source>
</reference>
<dbReference type="InterPro" id="IPR013780">
    <property type="entry name" value="Glyco_hydro_b"/>
</dbReference>
<dbReference type="EMBL" id="CP012159">
    <property type="protein sequence ID" value="AKT41717.1"/>
    <property type="molecule type" value="Genomic_DNA"/>
</dbReference>
<comment type="catalytic activity">
    <reaction evidence="1 10">
        <text>Transfers a segment of a (1-&gt;4)-alpha-D-glucan chain to a primary hydroxy group in a similar glucan chain.</text>
        <dbReference type="EC" id="2.4.1.18"/>
    </reaction>
</comment>
<evidence type="ECO:0000256" key="10">
    <source>
        <dbReference type="HAMAP-Rule" id="MF_00685"/>
    </source>
</evidence>
<name>A0A0K1EM43_CHOCO</name>
<comment type="pathway">
    <text evidence="3 10">Glycan biosynthesis; glycogen biosynthesis.</text>
</comment>
<dbReference type="NCBIfam" id="NF003811">
    <property type="entry name" value="PRK05402.1"/>
    <property type="match status" value="1"/>
</dbReference>
<dbReference type="PATRIC" id="fig|52.7.peg.6533"/>
<dbReference type="PANTHER" id="PTHR43651:SF3">
    <property type="entry name" value="1,4-ALPHA-GLUCAN-BRANCHING ENZYME"/>
    <property type="match status" value="1"/>
</dbReference>
<evidence type="ECO:0000256" key="1">
    <source>
        <dbReference type="ARBA" id="ARBA00000826"/>
    </source>
</evidence>
<evidence type="ECO:0000256" key="7">
    <source>
        <dbReference type="ARBA" id="ARBA00022679"/>
    </source>
</evidence>
<dbReference type="GO" id="GO:0043169">
    <property type="term" value="F:cation binding"/>
    <property type="evidence" value="ECO:0007669"/>
    <property type="project" value="InterPro"/>
</dbReference>
<dbReference type="NCBIfam" id="TIGR01515">
    <property type="entry name" value="branching_enzym"/>
    <property type="match status" value="1"/>
</dbReference>
<dbReference type="InterPro" id="IPR044143">
    <property type="entry name" value="GlgB_N_E_set_prok"/>
</dbReference>
<organism evidence="14 15">
    <name type="scientific">Chondromyces crocatus</name>
    <dbReference type="NCBI Taxonomy" id="52"/>
    <lineage>
        <taxon>Bacteria</taxon>
        <taxon>Pseudomonadati</taxon>
        <taxon>Myxococcota</taxon>
        <taxon>Polyangia</taxon>
        <taxon>Polyangiales</taxon>
        <taxon>Polyangiaceae</taxon>
        <taxon>Chondromyces</taxon>
    </lineage>
</organism>
<evidence type="ECO:0000256" key="5">
    <source>
        <dbReference type="ARBA" id="ARBA00022600"/>
    </source>
</evidence>
<dbReference type="NCBIfam" id="NF008967">
    <property type="entry name" value="PRK12313.1"/>
    <property type="match status" value="1"/>
</dbReference>
<dbReference type="FunFam" id="2.60.40.1180:FF:000002">
    <property type="entry name" value="1,4-alpha-glucan branching enzyme GlgB"/>
    <property type="match status" value="1"/>
</dbReference>
<keyword evidence="9 10" id="KW-0119">Carbohydrate metabolism</keyword>
<keyword evidence="5 10" id="KW-0321">Glycogen metabolism</keyword>
<evidence type="ECO:0000313" key="14">
    <source>
        <dbReference type="EMBL" id="AKT41717.1"/>
    </source>
</evidence>
<dbReference type="Pfam" id="PF22019">
    <property type="entry name" value="GlgB_N"/>
    <property type="match status" value="1"/>
</dbReference>
<dbReference type="SMART" id="SM00642">
    <property type="entry name" value="Aamy"/>
    <property type="match status" value="1"/>
</dbReference>
<sequence>MQRGGRYTRAAIMVDHREIERIAAVEHVDPHRILGAHEEEGGTTVRCFRPEATEVVVVPDDPAVPARAMRRVHGAGVFEAHFGGERGRFGYRLEVRYGDRSFSLRDPYAFGPVLGDVDLHLIAEGTHEEVHACLGAHPRIVEGVAGTAFAVWAPAARRVSVVGDFNGWDGRLHAMRRRGHGVWEIFLPEVGAGAIYKYEIKAPSGVHLLKIDPYGRAMELRPKNASRVVERGYEFEDRAWMEARAAGKALKKPMSIYEMHLASWRRVPGKAEDGDRKRWMSYRELAEVLPDYLAELGFTHVELMPVMEHPFDGSWGYQVVGYFAPTSRFGSPDDLRYLIDRLHQRGIGVILDWPPAHFPKDAWALGRFDGTALYEHLDPRQGEHREWNTFVFNYGRNEVRNFLVASALYWLEEFHIDGIRVDAVASMLYLDYGSKGPGDWVPNQHGGRENLEAIAFLRELNDRVHTQFPGAVVCAEESTSWPAITGATYLGGLGFDLKWNMGWMHDTLNYFKQDPVYRSFHHGLLTFGIMYAWSERFLLPLSHDEVVHLKKSLLSKMPGDHWHMLANLRMLYAYMWAHPGKKLLFMGAELGQLSEWSEKTELDWGLLALPGHAGISQLLKDLNRVYVNQSALYELDDQAQGFRWIDANDSHQSVASFVRYGEGAGRQESPRGMFVVFVGNFTPVVRGGYRIGVPRRCAYLEVINTDASVYGGSGVGNLGRIEAEAVPSHGFAQSLVLTLPPLGVLWLVPERDANEEEIAAMEAADAAVAAEEAAARQRSGPDVVPEDGPADDVPEEASSREGESVAERMAGEVTEASEARSSEV</sequence>
<dbReference type="PANTHER" id="PTHR43651">
    <property type="entry name" value="1,4-ALPHA-GLUCAN-BRANCHING ENZYME"/>
    <property type="match status" value="1"/>
</dbReference>
<dbReference type="InterPro" id="IPR006407">
    <property type="entry name" value="GlgB"/>
</dbReference>
<feature type="domain" description="Glycosyl hydrolase family 13 catalytic" evidence="13">
    <location>
        <begin position="272"/>
        <end position="612"/>
    </location>
</feature>